<keyword evidence="3" id="KW-1185">Reference proteome</keyword>
<feature type="chain" id="PRO_5002772296" description="PEP-CTERM protein-sorting domain-containing protein" evidence="1">
    <location>
        <begin position="31"/>
        <end position="327"/>
    </location>
</feature>
<organism evidence="2 3">
    <name type="scientific">Crocosphaera subtropica (strain ATCC 51142 / BH68)</name>
    <name type="common">Cyanothece sp. (strain ATCC 51142)</name>
    <dbReference type="NCBI Taxonomy" id="43989"/>
    <lineage>
        <taxon>Bacteria</taxon>
        <taxon>Bacillati</taxon>
        <taxon>Cyanobacteriota</taxon>
        <taxon>Cyanophyceae</taxon>
        <taxon>Oscillatoriophycideae</taxon>
        <taxon>Chroococcales</taxon>
        <taxon>Aphanothecaceae</taxon>
        <taxon>Crocosphaera</taxon>
        <taxon>Crocosphaera subtropica</taxon>
    </lineage>
</organism>
<dbReference type="EMBL" id="CP000807">
    <property type="protein sequence ID" value="ACB54187.1"/>
    <property type="molecule type" value="Genomic_DNA"/>
</dbReference>
<proteinExistence type="predicted"/>
<dbReference type="OrthoDB" id="570092at2"/>
<gene>
    <name evidence="2" type="ordered locus">cce_4840</name>
</gene>
<dbReference type="RefSeq" id="WP_009546402.1">
    <property type="nucleotide sequence ID" value="NC_010547.1"/>
</dbReference>
<dbReference type="HOGENOM" id="CLU_865450_0_0_3"/>
<keyword evidence="1" id="KW-0732">Signal</keyword>
<dbReference type="SUPFAM" id="SSF63825">
    <property type="entry name" value="YWTD domain"/>
    <property type="match status" value="1"/>
</dbReference>
<dbReference type="STRING" id="43989.cce_4840"/>
<dbReference type="KEGG" id="cyt:cce_4840"/>
<reference evidence="2 3" key="1">
    <citation type="journal article" date="2008" name="Proc. Natl. Acad. Sci. U.S.A.">
        <title>The genome of Cyanothece 51142, a unicellular diazotrophic cyanobacterium important in the marine nitrogen cycle.</title>
        <authorList>
            <person name="Welsh E.A."/>
            <person name="Liberton M."/>
            <person name="Stoeckel J."/>
            <person name="Loh T."/>
            <person name="Elvitigala T."/>
            <person name="Wang C."/>
            <person name="Wollam A."/>
            <person name="Fulton R.S."/>
            <person name="Clifton S.W."/>
            <person name="Jacobs J.M."/>
            <person name="Aurora R."/>
            <person name="Ghosh B.K."/>
            <person name="Sherman L.A."/>
            <person name="Smith R.D."/>
            <person name="Wilson R.K."/>
            <person name="Pakrasi H.B."/>
        </authorList>
    </citation>
    <scope>NUCLEOTIDE SEQUENCE [LARGE SCALE GENOMIC DNA]</scope>
    <source>
        <strain evidence="3">ATCC 51142 / BH68</strain>
    </source>
</reference>
<accession>B1X226</accession>
<evidence type="ECO:0000256" key="1">
    <source>
        <dbReference type="SAM" id="SignalP"/>
    </source>
</evidence>
<dbReference type="AlphaFoldDB" id="B1X226"/>
<sequence length="327" mass="34236">MINQIFSKRTASECVLMAIGLLLSVGQAQAVTIYASGQRFIPAVPGEHDDIRENFIYAIDSNTGIATPVSPETTGLPSALAGTLNQRLLGFASGGQLVEIDPLTANLTPIGSANGLTSTGFDILDDQRGFLIPFDSNFNTQQINALDLTTGMTIPKGSTTEVGDAIDEARGSTLGTAEPFIISLGSVENQLYGVDLDTDSLIHFNPDTGEAGVVGSVGAVTSGDRSIYSGFAALTGVDTNQDGSFDTLFGNVNFIDSDNDPDTPSERLGGIARYNLTDGTWDLVGTNPGVIFFGFVSSPTSVPEPGVLFGIITVSLLGIWTKRNAKE</sequence>
<dbReference type="eggNOG" id="ENOG5030Q1V">
    <property type="taxonomic scope" value="Bacteria"/>
</dbReference>
<dbReference type="Proteomes" id="UP000001203">
    <property type="component" value="Chromosome linear"/>
</dbReference>
<evidence type="ECO:0000313" key="3">
    <source>
        <dbReference type="Proteomes" id="UP000001203"/>
    </source>
</evidence>
<name>B1X226_CROS5</name>
<feature type="signal peptide" evidence="1">
    <location>
        <begin position="1"/>
        <end position="30"/>
    </location>
</feature>
<evidence type="ECO:0008006" key="4">
    <source>
        <dbReference type="Google" id="ProtNLM"/>
    </source>
</evidence>
<evidence type="ECO:0000313" key="2">
    <source>
        <dbReference type="EMBL" id="ACB54187.1"/>
    </source>
</evidence>
<protein>
    <recommendedName>
        <fullName evidence="4">PEP-CTERM protein-sorting domain-containing protein</fullName>
    </recommendedName>
</protein>